<name>A0A3S9MNL1_9ACTN</name>
<dbReference type="AlphaFoldDB" id="A0A3S9MNL1"/>
<sequence length="52" mass="5643">MSAAGRALQEVALGLLDDHVRGCVTDAARTDPAQAEEKFAEFSDTLRRALRL</sequence>
<dbReference type="OrthoDB" id="9811244at2"/>
<gene>
    <name evidence="3" type="ORF">EJ357_41355</name>
</gene>
<evidence type="ECO:0008006" key="5">
    <source>
        <dbReference type="Google" id="ProtNLM"/>
    </source>
</evidence>
<accession>A0A3S9MNL1</accession>
<dbReference type="GO" id="GO:0003677">
    <property type="term" value="F:DNA binding"/>
    <property type="evidence" value="ECO:0007669"/>
    <property type="project" value="InterPro"/>
</dbReference>
<evidence type="ECO:0000256" key="2">
    <source>
        <dbReference type="ARBA" id="ARBA00023008"/>
    </source>
</evidence>
<dbReference type="GO" id="GO:0046872">
    <property type="term" value="F:metal ion binding"/>
    <property type="evidence" value="ECO:0007669"/>
    <property type="project" value="InterPro"/>
</dbReference>
<proteinExistence type="inferred from homology"/>
<dbReference type="Pfam" id="PF02583">
    <property type="entry name" value="Trns_repr_metal"/>
    <property type="match status" value="1"/>
</dbReference>
<dbReference type="GO" id="GO:0045892">
    <property type="term" value="P:negative regulation of DNA-templated transcription"/>
    <property type="evidence" value="ECO:0007669"/>
    <property type="project" value="UniProtKB-ARBA"/>
</dbReference>
<dbReference type="RefSeq" id="WP_126400730.1">
    <property type="nucleotide sequence ID" value="NZ_CP034539.1"/>
</dbReference>
<organism evidence="3 4">
    <name type="scientific">Streptomyces cyaneochromogenes</name>
    <dbReference type="NCBI Taxonomy" id="2496836"/>
    <lineage>
        <taxon>Bacteria</taxon>
        <taxon>Bacillati</taxon>
        <taxon>Actinomycetota</taxon>
        <taxon>Actinomycetes</taxon>
        <taxon>Kitasatosporales</taxon>
        <taxon>Streptomycetaceae</taxon>
        <taxon>Streptomyces</taxon>
    </lineage>
</organism>
<protein>
    <recommendedName>
        <fullName evidence="5">Metal-sensitive transcriptional regulator</fullName>
    </recommendedName>
</protein>
<dbReference type="InterPro" id="IPR003735">
    <property type="entry name" value="Metal_Tscrpt_repr"/>
</dbReference>
<keyword evidence="2" id="KW-0186">Copper</keyword>
<reference evidence="3 4" key="1">
    <citation type="journal article" date="2019" name="Int. J. Syst. Evol. Microbiol.">
        <title>Streptomyces cyaneochromogenes sp. nov., a blue pigment-producing actinomycete from manganese-contaminated soil.</title>
        <authorList>
            <person name="Tang X."/>
            <person name="Zhao J."/>
            <person name="Li K."/>
            <person name="Chen Z."/>
            <person name="Sun Y."/>
            <person name="Gao J."/>
        </authorList>
    </citation>
    <scope>NUCLEOTIDE SEQUENCE [LARGE SCALE GENOMIC DNA]</scope>
    <source>
        <strain evidence="3 4">MK-45</strain>
    </source>
</reference>
<evidence type="ECO:0000313" key="3">
    <source>
        <dbReference type="EMBL" id="AZQ40849.1"/>
    </source>
</evidence>
<dbReference type="Gene3D" id="1.20.58.1000">
    <property type="entry name" value="Metal-sensitive repressor, helix protomer"/>
    <property type="match status" value="1"/>
</dbReference>
<evidence type="ECO:0000313" key="4">
    <source>
        <dbReference type="Proteomes" id="UP000280298"/>
    </source>
</evidence>
<keyword evidence="4" id="KW-1185">Reference proteome</keyword>
<dbReference type="InterPro" id="IPR038390">
    <property type="entry name" value="Metal_Tscrpt_repr_sf"/>
</dbReference>
<comment type="similarity">
    <text evidence="1">Belongs to the CsoR family.</text>
</comment>
<dbReference type="Proteomes" id="UP000280298">
    <property type="component" value="Chromosome"/>
</dbReference>
<dbReference type="EMBL" id="CP034539">
    <property type="protein sequence ID" value="AZQ40849.1"/>
    <property type="molecule type" value="Genomic_DNA"/>
</dbReference>
<dbReference type="KEGG" id="scya:EJ357_41355"/>
<evidence type="ECO:0000256" key="1">
    <source>
        <dbReference type="ARBA" id="ARBA00005428"/>
    </source>
</evidence>